<comment type="caution">
    <text evidence="2">The sequence shown here is derived from an EMBL/GenBank/DDBJ whole genome shotgun (WGS) entry which is preliminary data.</text>
</comment>
<evidence type="ECO:0000313" key="2">
    <source>
        <dbReference type="EMBL" id="MBD7909976.1"/>
    </source>
</evidence>
<protein>
    <recommendedName>
        <fullName evidence="4">ABC-2 family transporter protein</fullName>
    </recommendedName>
</protein>
<feature type="transmembrane region" description="Helical" evidence="1">
    <location>
        <begin position="56"/>
        <end position="82"/>
    </location>
</feature>
<name>A0ABR8PP84_9CLOT</name>
<evidence type="ECO:0000313" key="3">
    <source>
        <dbReference type="Proteomes" id="UP000627781"/>
    </source>
</evidence>
<reference evidence="2 3" key="1">
    <citation type="submission" date="2020-08" db="EMBL/GenBank/DDBJ databases">
        <title>A Genomic Blueprint of the Chicken Gut Microbiome.</title>
        <authorList>
            <person name="Gilroy R."/>
            <person name="Ravi A."/>
            <person name="Getino M."/>
            <person name="Pursley I."/>
            <person name="Horton D.L."/>
            <person name="Alikhan N.-F."/>
            <person name="Baker D."/>
            <person name="Gharbi K."/>
            <person name="Hall N."/>
            <person name="Watson M."/>
            <person name="Adriaenssens E.M."/>
            <person name="Foster-Nyarko E."/>
            <person name="Jarju S."/>
            <person name="Secka A."/>
            <person name="Antonio M."/>
            <person name="Oren A."/>
            <person name="Chaudhuri R."/>
            <person name="La Ragione R.M."/>
            <person name="Hildebrand F."/>
            <person name="Pallen M.J."/>
        </authorList>
    </citation>
    <scope>NUCLEOTIDE SEQUENCE [LARGE SCALE GENOMIC DNA]</scope>
    <source>
        <strain evidence="2 3">Sa3CVN1</strain>
    </source>
</reference>
<organism evidence="2 3">
    <name type="scientific">Clostridium cibarium</name>
    <dbReference type="NCBI Taxonomy" id="2762247"/>
    <lineage>
        <taxon>Bacteria</taxon>
        <taxon>Bacillati</taxon>
        <taxon>Bacillota</taxon>
        <taxon>Clostridia</taxon>
        <taxon>Eubacteriales</taxon>
        <taxon>Clostridiaceae</taxon>
        <taxon>Clostridium</taxon>
    </lineage>
</organism>
<dbReference type="RefSeq" id="WP_191767508.1">
    <property type="nucleotide sequence ID" value="NZ_JACSRA010000002.1"/>
</dbReference>
<sequence>MVNYIKCELKRAIFSKRAALSIIIAMILYLISLHNLTLYEGFNLKEFNEIYDSVDVFIMIRVDLIALVAPLLATFIFSDSYLLDLESGYLNFIYLRISKKKYVLTKVLVNALASGLIMAISSIIIYAILYIFLGISKTSLNPVQGPFDFIFLKSKFLYVIVLMMVSFVFNVVFSTFALGISAWVKNRYLTILSAFFYYVISATLFVSVGLNKLNATILFTLHQIATEFDVIFYQCALFAIGFILFYFGVLWKNEKDN</sequence>
<accession>A0ABR8PP84</accession>
<feature type="transmembrane region" description="Helical" evidence="1">
    <location>
        <begin position="230"/>
        <end position="251"/>
    </location>
</feature>
<feature type="transmembrane region" description="Helical" evidence="1">
    <location>
        <begin position="103"/>
        <end position="136"/>
    </location>
</feature>
<feature type="transmembrane region" description="Helical" evidence="1">
    <location>
        <begin position="188"/>
        <end position="210"/>
    </location>
</feature>
<dbReference type="Proteomes" id="UP000627781">
    <property type="component" value="Unassembled WGS sequence"/>
</dbReference>
<keyword evidence="1" id="KW-0472">Membrane</keyword>
<keyword evidence="1" id="KW-0812">Transmembrane</keyword>
<evidence type="ECO:0008006" key="4">
    <source>
        <dbReference type="Google" id="ProtNLM"/>
    </source>
</evidence>
<dbReference type="EMBL" id="JACSRA010000002">
    <property type="protein sequence ID" value="MBD7909976.1"/>
    <property type="molecule type" value="Genomic_DNA"/>
</dbReference>
<gene>
    <name evidence="2" type="ORF">H9661_01290</name>
</gene>
<evidence type="ECO:0000256" key="1">
    <source>
        <dbReference type="SAM" id="Phobius"/>
    </source>
</evidence>
<proteinExistence type="predicted"/>
<keyword evidence="3" id="KW-1185">Reference proteome</keyword>
<feature type="transmembrane region" description="Helical" evidence="1">
    <location>
        <begin position="156"/>
        <end position="181"/>
    </location>
</feature>
<keyword evidence="1" id="KW-1133">Transmembrane helix</keyword>
<feature type="transmembrane region" description="Helical" evidence="1">
    <location>
        <begin position="18"/>
        <end position="36"/>
    </location>
</feature>